<evidence type="ECO:0000256" key="3">
    <source>
        <dbReference type="ARBA" id="ARBA00022723"/>
    </source>
</evidence>
<dbReference type="SUPFAM" id="SSF52972">
    <property type="entry name" value="ITPase-like"/>
    <property type="match status" value="1"/>
</dbReference>
<dbReference type="CDD" id="cd00515">
    <property type="entry name" value="HAM1"/>
    <property type="match status" value="1"/>
</dbReference>
<keyword evidence="5 10" id="KW-0378">Hydrolase</keyword>
<dbReference type="GO" id="GO:0046872">
    <property type="term" value="F:metal ion binding"/>
    <property type="evidence" value="ECO:0007669"/>
    <property type="project" value="UniProtKB-KW"/>
</dbReference>
<evidence type="ECO:0000256" key="10">
    <source>
        <dbReference type="HAMAP-Rule" id="MF_01405"/>
    </source>
</evidence>
<comment type="catalytic activity">
    <reaction evidence="8 10">
        <text>dITP + H2O = dIMP + diphosphate + H(+)</text>
        <dbReference type="Rhea" id="RHEA:28342"/>
        <dbReference type="ChEBI" id="CHEBI:15377"/>
        <dbReference type="ChEBI" id="CHEBI:15378"/>
        <dbReference type="ChEBI" id="CHEBI:33019"/>
        <dbReference type="ChEBI" id="CHEBI:61194"/>
        <dbReference type="ChEBI" id="CHEBI:61382"/>
        <dbReference type="EC" id="3.6.1.66"/>
    </reaction>
</comment>
<dbReference type="PANTHER" id="PTHR11067:SF9">
    <property type="entry name" value="INOSINE TRIPHOSPHATE PYROPHOSPHATASE"/>
    <property type="match status" value="1"/>
</dbReference>
<dbReference type="Gene3D" id="3.90.950.10">
    <property type="match status" value="1"/>
</dbReference>
<evidence type="ECO:0000256" key="9">
    <source>
        <dbReference type="ARBA" id="ARBA00052017"/>
    </source>
</evidence>
<evidence type="ECO:0000256" key="5">
    <source>
        <dbReference type="ARBA" id="ARBA00022801"/>
    </source>
</evidence>
<dbReference type="HAMAP" id="MF_01405">
    <property type="entry name" value="Non_canon_purine_NTPase"/>
    <property type="match status" value="1"/>
</dbReference>
<feature type="active site" description="Proton acceptor" evidence="10">
    <location>
        <position position="74"/>
    </location>
</feature>
<dbReference type="Pfam" id="PF01725">
    <property type="entry name" value="Ham1p_like"/>
    <property type="match status" value="1"/>
</dbReference>
<dbReference type="GO" id="GO:0009146">
    <property type="term" value="P:purine nucleoside triphosphate catabolic process"/>
    <property type="evidence" value="ECO:0007669"/>
    <property type="project" value="UniProtKB-UniRule"/>
</dbReference>
<dbReference type="GO" id="GO:0036220">
    <property type="term" value="F:ITP diphosphatase activity"/>
    <property type="evidence" value="ECO:0007669"/>
    <property type="project" value="UniProtKB-UniRule"/>
</dbReference>
<evidence type="ECO:0000256" key="1">
    <source>
        <dbReference type="ARBA" id="ARBA00008023"/>
    </source>
</evidence>
<dbReference type="InterPro" id="IPR020922">
    <property type="entry name" value="dITP/XTP_pyrophosphatase"/>
</dbReference>
<organism evidence="12 13">
    <name type="scientific">Aliiruegeria haliotis</name>
    <dbReference type="NCBI Taxonomy" id="1280846"/>
    <lineage>
        <taxon>Bacteria</taxon>
        <taxon>Pseudomonadati</taxon>
        <taxon>Pseudomonadota</taxon>
        <taxon>Alphaproteobacteria</taxon>
        <taxon>Rhodobacterales</taxon>
        <taxon>Roseobacteraceae</taxon>
        <taxon>Aliiruegeria</taxon>
    </lineage>
</organism>
<comment type="subunit">
    <text evidence="2 10">Homodimer.</text>
</comment>
<dbReference type="EMBL" id="PVTD01000012">
    <property type="protein sequence ID" value="PRY20680.1"/>
    <property type="molecule type" value="Genomic_DNA"/>
</dbReference>
<dbReference type="GO" id="GO:0009117">
    <property type="term" value="P:nucleotide metabolic process"/>
    <property type="evidence" value="ECO:0007669"/>
    <property type="project" value="UniProtKB-KW"/>
</dbReference>
<feature type="binding site" evidence="10">
    <location>
        <position position="45"/>
    </location>
    <ligand>
        <name>Mg(2+)</name>
        <dbReference type="ChEBI" id="CHEBI:18420"/>
    </ligand>
</feature>
<evidence type="ECO:0000313" key="13">
    <source>
        <dbReference type="Proteomes" id="UP000239480"/>
    </source>
</evidence>
<keyword evidence="7 10" id="KW-0546">Nucleotide metabolism</keyword>
<dbReference type="PANTHER" id="PTHR11067">
    <property type="entry name" value="INOSINE TRIPHOSPHATE PYROPHOSPHATASE/HAM1 PROTEIN"/>
    <property type="match status" value="1"/>
</dbReference>
<protein>
    <recommendedName>
        <fullName evidence="10">dITP/XTP pyrophosphatase</fullName>
        <ecNumber evidence="10">3.6.1.66</ecNumber>
    </recommendedName>
    <alternativeName>
        <fullName evidence="10">Non-canonical purine NTP pyrophosphatase</fullName>
    </alternativeName>
    <alternativeName>
        <fullName evidence="10">Non-standard purine NTP pyrophosphatase</fullName>
    </alternativeName>
    <alternativeName>
        <fullName evidence="10">Nucleoside-triphosphate diphosphatase</fullName>
    </alternativeName>
    <alternativeName>
        <fullName evidence="10">Nucleoside-triphosphate pyrophosphatase</fullName>
        <shortName evidence="10">NTPase</shortName>
    </alternativeName>
</protein>
<keyword evidence="3 10" id="KW-0479">Metal-binding</keyword>
<feature type="binding site" evidence="10">
    <location>
        <begin position="13"/>
        <end position="18"/>
    </location>
    <ligand>
        <name>substrate</name>
    </ligand>
</feature>
<feature type="binding site" evidence="10">
    <location>
        <position position="183"/>
    </location>
    <ligand>
        <name>substrate</name>
    </ligand>
</feature>
<dbReference type="FunFam" id="3.90.950.10:FF:000001">
    <property type="entry name" value="dITP/XTP pyrophosphatase"/>
    <property type="match status" value="1"/>
</dbReference>
<evidence type="ECO:0000313" key="12">
    <source>
        <dbReference type="EMBL" id="PRY20680.1"/>
    </source>
</evidence>
<dbReference type="InterPro" id="IPR029001">
    <property type="entry name" value="ITPase-like_fam"/>
</dbReference>
<dbReference type="NCBIfam" id="TIGR00042">
    <property type="entry name" value="RdgB/HAM1 family non-canonical purine NTP pyrophosphatase"/>
    <property type="match status" value="1"/>
</dbReference>
<feature type="binding site" evidence="10">
    <location>
        <position position="75"/>
    </location>
    <ligand>
        <name>substrate</name>
    </ligand>
</feature>
<dbReference type="Proteomes" id="UP000239480">
    <property type="component" value="Unassembled WGS sequence"/>
</dbReference>
<evidence type="ECO:0000256" key="4">
    <source>
        <dbReference type="ARBA" id="ARBA00022741"/>
    </source>
</evidence>
<dbReference type="GO" id="GO:0035870">
    <property type="term" value="F:dITP diphosphatase activity"/>
    <property type="evidence" value="ECO:0007669"/>
    <property type="project" value="UniProtKB-UniRule"/>
</dbReference>
<feature type="binding site" evidence="10">
    <location>
        <begin position="188"/>
        <end position="189"/>
    </location>
    <ligand>
        <name>substrate</name>
    </ligand>
</feature>
<dbReference type="GO" id="GO:0017111">
    <property type="term" value="F:ribonucleoside triphosphate phosphatase activity"/>
    <property type="evidence" value="ECO:0007669"/>
    <property type="project" value="InterPro"/>
</dbReference>
<dbReference type="OrthoDB" id="9807456at2"/>
<dbReference type="GO" id="GO:0005829">
    <property type="term" value="C:cytosol"/>
    <property type="evidence" value="ECO:0007669"/>
    <property type="project" value="TreeGrafter"/>
</dbReference>
<comment type="cofactor">
    <cofactor evidence="10">
        <name>Mg(2+)</name>
        <dbReference type="ChEBI" id="CHEBI:18420"/>
    </cofactor>
    <text evidence="10">Binds 1 Mg(2+) ion per subunit.</text>
</comment>
<comment type="caution">
    <text evidence="12">The sequence shown here is derived from an EMBL/GenBank/DDBJ whole genome shotgun (WGS) entry which is preliminary data.</text>
</comment>
<dbReference type="EC" id="3.6.1.66" evidence="10"/>
<comment type="catalytic activity">
    <reaction evidence="9 10">
        <text>XTP + H2O = XMP + diphosphate + H(+)</text>
        <dbReference type="Rhea" id="RHEA:28610"/>
        <dbReference type="ChEBI" id="CHEBI:15377"/>
        <dbReference type="ChEBI" id="CHEBI:15378"/>
        <dbReference type="ChEBI" id="CHEBI:33019"/>
        <dbReference type="ChEBI" id="CHEBI:57464"/>
        <dbReference type="ChEBI" id="CHEBI:61314"/>
        <dbReference type="EC" id="3.6.1.66"/>
    </reaction>
</comment>
<evidence type="ECO:0000256" key="6">
    <source>
        <dbReference type="ARBA" id="ARBA00022842"/>
    </source>
</evidence>
<feature type="binding site" evidence="10">
    <location>
        <position position="74"/>
    </location>
    <ligand>
        <name>Mg(2+)</name>
        <dbReference type="ChEBI" id="CHEBI:18420"/>
    </ligand>
</feature>
<dbReference type="RefSeq" id="WP_106207504.1">
    <property type="nucleotide sequence ID" value="NZ_PVTD01000012.1"/>
</dbReference>
<name>A0A2T0RHV6_9RHOB</name>
<keyword evidence="13" id="KW-1185">Reference proteome</keyword>
<reference evidence="12 13" key="1">
    <citation type="submission" date="2018-03" db="EMBL/GenBank/DDBJ databases">
        <title>Genomic Encyclopedia of Archaeal and Bacterial Type Strains, Phase II (KMG-II): from individual species to whole genera.</title>
        <authorList>
            <person name="Goeker M."/>
        </authorList>
    </citation>
    <scope>NUCLEOTIDE SEQUENCE [LARGE SCALE GENOMIC DNA]</scope>
    <source>
        <strain evidence="12 13">DSM 29328</strain>
    </source>
</reference>
<comment type="catalytic activity">
    <reaction evidence="10">
        <text>ITP + H2O = IMP + diphosphate + H(+)</text>
        <dbReference type="Rhea" id="RHEA:29399"/>
        <dbReference type="ChEBI" id="CHEBI:15377"/>
        <dbReference type="ChEBI" id="CHEBI:15378"/>
        <dbReference type="ChEBI" id="CHEBI:33019"/>
        <dbReference type="ChEBI" id="CHEBI:58053"/>
        <dbReference type="ChEBI" id="CHEBI:61402"/>
        <dbReference type="EC" id="3.6.1.66"/>
    </reaction>
</comment>
<comment type="function">
    <text evidence="10">Pyrophosphatase that catalyzes the hydrolysis of nucleoside triphosphates to their monophosphate derivatives, with a high preference for the non-canonical purine nucleotides XTP (xanthosine triphosphate), dITP (deoxyinosine triphosphate) and ITP. Seems to function as a house-cleaning enzyme that removes non-canonical purine nucleotides from the nucleotide pool, thus preventing their incorporation into DNA/RNA and avoiding chromosomal lesions.</text>
</comment>
<feature type="binding site" evidence="10">
    <location>
        <begin position="160"/>
        <end position="163"/>
    </location>
    <ligand>
        <name>substrate</name>
    </ligand>
</feature>
<comment type="similarity">
    <text evidence="1 10 11">Belongs to the HAM1 NTPase family.</text>
</comment>
<sequence>MRKFDGGELVIASHNSGKVREIGKLLEPFGVAVKSAGDLNLPEPEETEDTFVGNARIKAHAAARASGLPALSDDSGLSVDALDGAPGVYTADWAETGNGRDFVMAMTKVWEKCEALGATEPRTAQFNCTLCLAWPDGHDEVFEGVVQGQLVWPMRGTNGFGFDPVFLPIGESETFGEMDPARKHDMSHRADAFAKLVAGSFAGR</sequence>
<keyword evidence="6 10" id="KW-0460">Magnesium</keyword>
<gene>
    <name evidence="12" type="ORF">CLV78_11253</name>
</gene>
<dbReference type="GO" id="GO:0000166">
    <property type="term" value="F:nucleotide binding"/>
    <property type="evidence" value="ECO:0007669"/>
    <property type="project" value="UniProtKB-KW"/>
</dbReference>
<proteinExistence type="inferred from homology"/>
<dbReference type="InterPro" id="IPR002637">
    <property type="entry name" value="RdgB/HAM1"/>
</dbReference>
<keyword evidence="4 10" id="KW-0547">Nucleotide-binding</keyword>
<evidence type="ECO:0000256" key="2">
    <source>
        <dbReference type="ARBA" id="ARBA00011738"/>
    </source>
</evidence>
<dbReference type="GO" id="GO:0036222">
    <property type="term" value="F:XTP diphosphatase activity"/>
    <property type="evidence" value="ECO:0007669"/>
    <property type="project" value="UniProtKB-UniRule"/>
</dbReference>
<evidence type="ECO:0000256" key="8">
    <source>
        <dbReference type="ARBA" id="ARBA00051875"/>
    </source>
</evidence>
<dbReference type="AlphaFoldDB" id="A0A2T0RHV6"/>
<evidence type="ECO:0000256" key="11">
    <source>
        <dbReference type="RuleBase" id="RU003781"/>
    </source>
</evidence>
<evidence type="ECO:0000256" key="7">
    <source>
        <dbReference type="ARBA" id="ARBA00023080"/>
    </source>
</evidence>
<accession>A0A2T0RHV6</accession>